<feature type="domain" description="PhoD-like phosphatase metallophosphatase" evidence="3">
    <location>
        <begin position="158"/>
        <end position="506"/>
    </location>
</feature>
<evidence type="ECO:0000259" key="3">
    <source>
        <dbReference type="Pfam" id="PF09423"/>
    </source>
</evidence>
<dbReference type="InterPro" id="IPR052900">
    <property type="entry name" value="Phospholipid_Metab_Enz"/>
</dbReference>
<dbReference type="Gene3D" id="2.60.40.380">
    <property type="entry name" value="Purple acid phosphatase-like, N-terminal"/>
    <property type="match status" value="1"/>
</dbReference>
<dbReference type="InterPro" id="IPR018946">
    <property type="entry name" value="PhoD-like_MPP"/>
</dbReference>
<reference evidence="5 6" key="1">
    <citation type="submission" date="2020-06" db="EMBL/GenBank/DDBJ databases">
        <title>Genome mining for natural products.</title>
        <authorList>
            <person name="Zhang B."/>
            <person name="Shi J."/>
            <person name="Ge H."/>
        </authorList>
    </citation>
    <scope>NUCLEOTIDE SEQUENCE [LARGE SCALE GENOMIC DNA]</scope>
    <source>
        <strain evidence="5 6">NA00687</strain>
    </source>
</reference>
<evidence type="ECO:0000259" key="4">
    <source>
        <dbReference type="Pfam" id="PF16655"/>
    </source>
</evidence>
<dbReference type="InterPro" id="IPR006311">
    <property type="entry name" value="TAT_signal"/>
</dbReference>
<dbReference type="RefSeq" id="WP_176160750.1">
    <property type="nucleotide sequence ID" value="NZ_CP054929.1"/>
</dbReference>
<dbReference type="InterPro" id="IPR038607">
    <property type="entry name" value="PhoD-like_sf"/>
</dbReference>
<feature type="compositionally biased region" description="Basic and acidic residues" evidence="1">
    <location>
        <begin position="340"/>
        <end position="349"/>
    </location>
</feature>
<accession>A0A7H8N4Z1</accession>
<dbReference type="AlphaFoldDB" id="A0A7H8N4Z1"/>
<feature type="region of interest" description="Disordered" evidence="1">
    <location>
        <begin position="329"/>
        <end position="349"/>
    </location>
</feature>
<dbReference type="EMBL" id="CP054929">
    <property type="protein sequence ID" value="QKW49018.1"/>
    <property type="molecule type" value="Genomic_DNA"/>
</dbReference>
<dbReference type="CDD" id="cd07389">
    <property type="entry name" value="MPP_PhoD"/>
    <property type="match status" value="1"/>
</dbReference>
<evidence type="ECO:0000256" key="2">
    <source>
        <dbReference type="SAM" id="SignalP"/>
    </source>
</evidence>
<organism evidence="5 6">
    <name type="scientific">Streptomyces buecherae</name>
    <dbReference type="NCBI Taxonomy" id="2763006"/>
    <lineage>
        <taxon>Bacteria</taxon>
        <taxon>Bacillati</taxon>
        <taxon>Actinomycetota</taxon>
        <taxon>Actinomycetes</taxon>
        <taxon>Kitasatosporales</taxon>
        <taxon>Streptomycetaceae</taxon>
        <taxon>Streptomyces</taxon>
    </lineage>
</organism>
<feature type="signal peptide" evidence="2">
    <location>
        <begin position="1"/>
        <end position="33"/>
    </location>
</feature>
<feature type="chain" id="PRO_5028891993" evidence="2">
    <location>
        <begin position="34"/>
        <end position="537"/>
    </location>
</feature>
<protein>
    <submittedName>
        <fullName evidence="5">Alkaline phosphatase D family protein</fullName>
    </submittedName>
</protein>
<name>A0A7H8N4Z1_9ACTN</name>
<dbReference type="PANTHER" id="PTHR43606:SF2">
    <property type="entry name" value="ALKALINE PHOSPHATASE FAMILY PROTEIN (AFU_ORTHOLOGUE AFUA_5G03860)"/>
    <property type="match status" value="1"/>
</dbReference>
<dbReference type="PANTHER" id="PTHR43606">
    <property type="entry name" value="PHOSPHATASE, PUTATIVE (AFU_ORTHOLOGUE AFUA_6G08710)-RELATED"/>
    <property type="match status" value="1"/>
</dbReference>
<dbReference type="InterPro" id="IPR029052">
    <property type="entry name" value="Metallo-depent_PP-like"/>
</dbReference>
<dbReference type="Proteomes" id="UP000509303">
    <property type="component" value="Chromosome"/>
</dbReference>
<keyword evidence="2" id="KW-0732">Signal</keyword>
<evidence type="ECO:0000313" key="6">
    <source>
        <dbReference type="Proteomes" id="UP000509303"/>
    </source>
</evidence>
<sequence>MDISRRRLIGAAGVTGAALGLFSAGLSSGSAWAAPRYEDDPYRLGVASGDPAADGFVLWTRLAPDPLAVDSRGGMPERKVAVEWQVATDERFRHVVRHGRAWAVPELAHSVHAEVHGLRPGREYFYRFRTGGAISPVGRARTAPAPHGHGGWASDVSFAFASCQCWYEGFYTAYRHMANEDLDFVAFLGDYLYEGGVGANAGVRDMRLDPSYQRETYTLAEYRNRYALTKLDADLQAAHAAFAWIVTWDDHEIENNWASDIAQVDKDGFPDDDIAAFRARKARAAQAYYEHQPLRLPQKPRGDRMRLYRRLNFGSALDLHVLDTRSYRDDQVGGDGTKPGYDKERREKSRTMLGAQQERWLLNGAGRSHATWNVLANQTLVSQVDQDPNPDVLSSGLDMWDGYTAARDRLLTGFYQRGVNNPVVITGDIHRSVVSDLRFDFDNPKSPTVGTEFAGTSISSGKDGAAMDKVGRDWMTEGVNPHLKWHNAQRGYTRVRLNHRELRADYRVLPFVTKPDAPVETAASFVVQAGRPGAQQL</sequence>
<dbReference type="PROSITE" id="PS51318">
    <property type="entry name" value="TAT"/>
    <property type="match status" value="1"/>
</dbReference>
<dbReference type="SUPFAM" id="SSF56300">
    <property type="entry name" value="Metallo-dependent phosphatases"/>
    <property type="match status" value="1"/>
</dbReference>
<evidence type="ECO:0000313" key="5">
    <source>
        <dbReference type="EMBL" id="QKW49018.1"/>
    </source>
</evidence>
<dbReference type="Pfam" id="PF09423">
    <property type="entry name" value="PhoD"/>
    <property type="match status" value="1"/>
</dbReference>
<feature type="domain" description="Phospholipase D N-terminal" evidence="4">
    <location>
        <begin position="44"/>
        <end position="142"/>
    </location>
</feature>
<gene>
    <name evidence="5" type="ORF">HUT08_05085</name>
</gene>
<evidence type="ECO:0000256" key="1">
    <source>
        <dbReference type="SAM" id="MobiDB-lite"/>
    </source>
</evidence>
<keyword evidence="6" id="KW-1185">Reference proteome</keyword>
<dbReference type="InterPro" id="IPR032093">
    <property type="entry name" value="PhoD_N"/>
</dbReference>
<dbReference type="Gene3D" id="3.60.21.70">
    <property type="entry name" value="PhoD-like phosphatase"/>
    <property type="match status" value="1"/>
</dbReference>
<dbReference type="Pfam" id="PF16655">
    <property type="entry name" value="PhoD_N"/>
    <property type="match status" value="1"/>
</dbReference>
<proteinExistence type="predicted"/>